<dbReference type="PANTHER" id="PTHR33055:SF3">
    <property type="entry name" value="PUTATIVE TRANSPOSASE FOR IS117-RELATED"/>
    <property type="match status" value="1"/>
</dbReference>
<feature type="domain" description="Transposase IS116/IS110/IS902 C-terminal" evidence="2">
    <location>
        <begin position="193"/>
        <end position="276"/>
    </location>
</feature>
<gene>
    <name evidence="3" type="ORF">NRP21_23850</name>
</gene>
<reference evidence="3 4" key="1">
    <citation type="submission" date="2022-06" db="EMBL/GenBank/DDBJ databases">
        <title>Roseomonas CN29.</title>
        <authorList>
            <person name="Cheng Y."/>
            <person name="He X."/>
        </authorList>
    </citation>
    <scope>NUCLEOTIDE SEQUENCE [LARGE SCALE GENOMIC DNA]</scope>
    <source>
        <strain evidence="3 4">CN29</strain>
    </source>
</reference>
<accession>A0ABT1XBK1</accession>
<dbReference type="RefSeq" id="WP_257718740.1">
    <property type="nucleotide sequence ID" value="NZ_JANJOU010000028.1"/>
</dbReference>
<dbReference type="InterPro" id="IPR003346">
    <property type="entry name" value="Transposase_20"/>
</dbReference>
<protein>
    <submittedName>
        <fullName evidence="3">Transposase</fullName>
    </submittedName>
</protein>
<keyword evidence="4" id="KW-1185">Reference proteome</keyword>
<evidence type="ECO:0000259" key="1">
    <source>
        <dbReference type="Pfam" id="PF01548"/>
    </source>
</evidence>
<name>A0ABT1XBK1_9PROT</name>
<evidence type="ECO:0000259" key="2">
    <source>
        <dbReference type="Pfam" id="PF02371"/>
    </source>
</evidence>
<evidence type="ECO:0000313" key="4">
    <source>
        <dbReference type="Proteomes" id="UP001524642"/>
    </source>
</evidence>
<dbReference type="Proteomes" id="UP001524642">
    <property type="component" value="Unassembled WGS sequence"/>
</dbReference>
<comment type="caution">
    <text evidence="3">The sequence shown here is derived from an EMBL/GenBank/DDBJ whole genome shotgun (WGS) entry which is preliminary data.</text>
</comment>
<feature type="domain" description="Transposase IS110-like N-terminal" evidence="1">
    <location>
        <begin position="9"/>
        <end position="150"/>
    </location>
</feature>
<dbReference type="InterPro" id="IPR002525">
    <property type="entry name" value="Transp_IS110-like_N"/>
</dbReference>
<dbReference type="Pfam" id="PF02371">
    <property type="entry name" value="Transposase_20"/>
    <property type="match status" value="1"/>
</dbReference>
<dbReference type="EMBL" id="JANJOU010000028">
    <property type="protein sequence ID" value="MCR0985089.1"/>
    <property type="molecule type" value="Genomic_DNA"/>
</dbReference>
<sequence>MLPTIAQTVGVDISKATLDVYLHPQAIARQFPNTMAGIADLLSWLGQSPIHRVIFEPTGAYHHRLERQLGNAGVPVVKVNPLQARRFAEAIGQRAKTDAVDAAMLARFGALDALQVRPMVSQTLSDMKELLVARRGLVKDGVAASNRSHTHRAPLLKRLADQRLRQVERQIAAIDCALRALCQADGDLKARLDILVSIPAIGEATALAMLIEMLELGTMDNKCAASLAGLAPVARDSGQHSGKRLIRAGRAHLRQALYTPALVAIRFNKDMKAKYQALVATGKPPKVAITAVMRKLLILANALLREHRSWTPKPA</sequence>
<dbReference type="PANTHER" id="PTHR33055">
    <property type="entry name" value="TRANSPOSASE FOR INSERTION SEQUENCE ELEMENT IS1111A"/>
    <property type="match status" value="1"/>
</dbReference>
<dbReference type="InterPro" id="IPR047650">
    <property type="entry name" value="Transpos_IS110"/>
</dbReference>
<proteinExistence type="predicted"/>
<evidence type="ECO:0000313" key="3">
    <source>
        <dbReference type="EMBL" id="MCR0985089.1"/>
    </source>
</evidence>
<organism evidence="3 4">
    <name type="scientific">Roseomonas populi</name>
    <dbReference type="NCBI Taxonomy" id="3121582"/>
    <lineage>
        <taxon>Bacteria</taxon>
        <taxon>Pseudomonadati</taxon>
        <taxon>Pseudomonadota</taxon>
        <taxon>Alphaproteobacteria</taxon>
        <taxon>Acetobacterales</taxon>
        <taxon>Roseomonadaceae</taxon>
        <taxon>Roseomonas</taxon>
    </lineage>
</organism>
<dbReference type="Pfam" id="PF01548">
    <property type="entry name" value="DEDD_Tnp_IS110"/>
    <property type="match status" value="1"/>
</dbReference>